<evidence type="ECO:0000256" key="1">
    <source>
        <dbReference type="ARBA" id="ARBA00023125"/>
    </source>
</evidence>
<accession>A0A152A5V8</accession>
<dbReference type="InParanoid" id="A0A152A5V8"/>
<dbReference type="InterPro" id="IPR009071">
    <property type="entry name" value="HMG_box_dom"/>
</dbReference>
<feature type="DNA-binding region" description="HMG box" evidence="2">
    <location>
        <begin position="60"/>
        <end position="122"/>
    </location>
</feature>
<organism evidence="5 6">
    <name type="scientific">Tieghemostelium lacteum</name>
    <name type="common">Slime mold</name>
    <name type="synonym">Dictyostelium lacteum</name>
    <dbReference type="NCBI Taxonomy" id="361077"/>
    <lineage>
        <taxon>Eukaryota</taxon>
        <taxon>Amoebozoa</taxon>
        <taxon>Evosea</taxon>
        <taxon>Eumycetozoa</taxon>
        <taxon>Dictyostelia</taxon>
        <taxon>Dictyosteliales</taxon>
        <taxon>Raperosteliaceae</taxon>
        <taxon>Tieghemostelium</taxon>
    </lineage>
</organism>
<feature type="domain" description="HMG box" evidence="4">
    <location>
        <begin position="60"/>
        <end position="122"/>
    </location>
</feature>
<dbReference type="InterPro" id="IPR036910">
    <property type="entry name" value="HMG_box_dom_sf"/>
</dbReference>
<dbReference type="STRING" id="361077.A0A152A5V8"/>
<dbReference type="Proteomes" id="UP000076078">
    <property type="component" value="Unassembled WGS sequence"/>
</dbReference>
<feature type="region of interest" description="Disordered" evidence="3">
    <location>
        <begin position="21"/>
        <end position="60"/>
    </location>
</feature>
<dbReference type="SMART" id="SM00398">
    <property type="entry name" value="HMG"/>
    <property type="match status" value="1"/>
</dbReference>
<dbReference type="Pfam" id="PF00505">
    <property type="entry name" value="HMG_box"/>
    <property type="match status" value="1"/>
</dbReference>
<dbReference type="PANTHER" id="PTHR48112">
    <property type="entry name" value="HIGH MOBILITY GROUP PROTEIN DSP1"/>
    <property type="match status" value="1"/>
</dbReference>
<evidence type="ECO:0000256" key="3">
    <source>
        <dbReference type="SAM" id="MobiDB-lite"/>
    </source>
</evidence>
<dbReference type="CDD" id="cd00084">
    <property type="entry name" value="HMG-box_SF"/>
    <property type="match status" value="1"/>
</dbReference>
<dbReference type="EMBL" id="LODT01000006">
    <property type="protein sequence ID" value="KYR01612.1"/>
    <property type="molecule type" value="Genomic_DNA"/>
</dbReference>
<comment type="caution">
    <text evidence="5">The sequence shown here is derived from an EMBL/GenBank/DDBJ whole genome shotgun (WGS) entry which is preliminary data.</text>
</comment>
<proteinExistence type="predicted"/>
<dbReference type="GO" id="GO:0003677">
    <property type="term" value="F:DNA binding"/>
    <property type="evidence" value="ECO:0007669"/>
    <property type="project" value="UniProtKB-UniRule"/>
</dbReference>
<dbReference type="AlphaFoldDB" id="A0A152A5V8"/>
<protein>
    <submittedName>
        <fullName evidence="5">HMG1/2 box-containing protein</fullName>
    </submittedName>
</protein>
<dbReference type="SUPFAM" id="SSF47095">
    <property type="entry name" value="HMG-box"/>
    <property type="match status" value="1"/>
</dbReference>
<sequence>MKEVSTIPEFKFSKDLVESFEKTETSDEDIEFEDNDQEGVSEDDQFDESSDDNNKKPIKLKKPPNAFLVFSNSRRPELIKSNPNSTMQFISTKLGQEWKELHPEEKEKFNKMAQKIKEESAI</sequence>
<dbReference type="OrthoDB" id="1919336at2759"/>
<reference evidence="5 6" key="1">
    <citation type="submission" date="2015-12" db="EMBL/GenBank/DDBJ databases">
        <title>Dictyostelia acquired genes for synthesis and detection of signals that induce cell-type specialization by lateral gene transfer from prokaryotes.</title>
        <authorList>
            <person name="Gloeckner G."/>
            <person name="Schaap P."/>
        </authorList>
    </citation>
    <scope>NUCLEOTIDE SEQUENCE [LARGE SCALE GENOMIC DNA]</scope>
    <source>
        <strain evidence="5 6">TK</strain>
    </source>
</reference>
<dbReference type="Gene3D" id="1.10.30.10">
    <property type="entry name" value="High mobility group box domain"/>
    <property type="match status" value="1"/>
</dbReference>
<evidence type="ECO:0000313" key="5">
    <source>
        <dbReference type="EMBL" id="KYR01612.1"/>
    </source>
</evidence>
<name>A0A152A5V8_TIELA</name>
<dbReference type="PROSITE" id="PS50118">
    <property type="entry name" value="HMG_BOX_2"/>
    <property type="match status" value="1"/>
</dbReference>
<keyword evidence="2" id="KW-0539">Nucleus</keyword>
<feature type="compositionally biased region" description="Acidic residues" evidence="3">
    <location>
        <begin position="26"/>
        <end position="51"/>
    </location>
</feature>
<gene>
    <name evidence="5" type="ORF">DLAC_01612</name>
</gene>
<evidence type="ECO:0000256" key="2">
    <source>
        <dbReference type="PROSITE-ProRule" id="PRU00267"/>
    </source>
</evidence>
<dbReference type="InterPro" id="IPR050342">
    <property type="entry name" value="HMGB"/>
</dbReference>
<dbReference type="GO" id="GO:0005634">
    <property type="term" value="C:nucleus"/>
    <property type="evidence" value="ECO:0007669"/>
    <property type="project" value="UniProtKB-UniRule"/>
</dbReference>
<keyword evidence="1 2" id="KW-0238">DNA-binding</keyword>
<evidence type="ECO:0000259" key="4">
    <source>
        <dbReference type="PROSITE" id="PS50118"/>
    </source>
</evidence>
<evidence type="ECO:0000313" key="6">
    <source>
        <dbReference type="Proteomes" id="UP000076078"/>
    </source>
</evidence>
<keyword evidence="6" id="KW-1185">Reference proteome</keyword>